<keyword evidence="2" id="KW-0012">Acyltransferase</keyword>
<feature type="compositionally biased region" description="Low complexity" evidence="1">
    <location>
        <begin position="633"/>
        <end position="642"/>
    </location>
</feature>
<dbReference type="Proteomes" id="UP000636479">
    <property type="component" value="Unassembled WGS sequence"/>
</dbReference>
<sequence>MVFFAVEAEPFEESQGRRAQASQAELQSFYKEAQKGDLERKLSKRNSNSNSLWSRKSTKRSSAQPQQSQPPPPVPGPSRRNTAPLTSASATSLARPPPSISEHGSEWSDSVVSLPLSRSIIPDQLRELPSWYRDSAHYTTRYAMHNPVGPKWYKNHHLIPSSSGTRPLGRPPSVFSPSFPPMPSGDRGDDSRGMSRSPSKSPLPTPNSSQSGVADDPANMPRSRKTSQTAHDNVDLMDGSDPWGTAWHHESPYDVGKSNTSSPVSFDESPQATRSRTSSVTVQNRRKTVTPSPLSQSTSAVHLQAPDPGRPTRKLSKRRTVGIFGRHTASAPASPVEGLDSRVASPVQKGVAPSIISTETKKGRRGSVLGRIAKRFSLMKKPTVVAPVMEVVRQPSPQKRQPSPEKVFSPEPTNTSPVSPPFHQETSLVVVPPPEPQISTPQVEDDRSSISLDATYRMGKLMVANPDPGSAESTPIPREMQLPSETNHFREETADTLASTPELDAPRTQSPFILPQSPSLKSVNTAPTPGLVASPPSLIESPAPAPYSPEPASSPSLSSLGRPLSGPLLPPITPVDHQILLPHRSESPPPPTPLPKSPFPSLPIDIPVARQSSPTKASPTKASPTKASPTKASPIKLSSSPEKSSRSFNNDHRFERPISTIRQTVELPPVVASSSSSRRVPPPSLDSAEKTRPPSPKLPAVPFPVDYGPQPTPRPESMVRSHMTAADISPLSTSSMLANPPTPYNPDTQIPDDTESIPPPVPSKHKSRDPSPGQVAVTGRETETFRLVRSASGTVYASTETIRAAGEQWEVIESSKSKEKRRKGEKEPEPERKGRSERKRHSQDAAGSNSQTFPRSGSNSRAPIPEGLVREESPRKRDAKDRKMKLDKPQPAPPTPSRNLDRNPSNSARPISEIPAADMTQMRAREAYDMDRLWKARSVGGIEPSNFVVPPPLPSKDKVVDVQQLGVHGSSHTAFVMSAPFHQPPPIYHSMPPPPAPMAYANGAHRASTSLPPLSNPLPEPPRESSYSPAPLSTDYWGKHANATTAH</sequence>
<feature type="compositionally biased region" description="Basic and acidic residues" evidence="1">
    <location>
        <begin position="813"/>
        <end position="834"/>
    </location>
</feature>
<feature type="compositionally biased region" description="Polar residues" evidence="1">
    <location>
        <begin position="845"/>
        <end position="861"/>
    </location>
</feature>
<evidence type="ECO:0000256" key="1">
    <source>
        <dbReference type="SAM" id="MobiDB-lite"/>
    </source>
</evidence>
<comment type="caution">
    <text evidence="2">The sequence shown here is derived from an EMBL/GenBank/DDBJ whole genome shotgun (WGS) entry which is preliminary data.</text>
</comment>
<feature type="compositionally biased region" description="Basic and acidic residues" evidence="1">
    <location>
        <begin position="868"/>
        <end position="888"/>
    </location>
</feature>
<dbReference type="GeneID" id="59344378"/>
<feature type="region of interest" description="Disordered" evidence="1">
    <location>
        <begin position="391"/>
        <end position="449"/>
    </location>
</feature>
<feature type="region of interest" description="Disordered" evidence="1">
    <location>
        <begin position="999"/>
        <end position="1047"/>
    </location>
</feature>
<keyword evidence="2" id="KW-0449">Lipoprotein</keyword>
<accession>A0A8H6T0B5</accession>
<feature type="compositionally biased region" description="Polar residues" evidence="1">
    <location>
        <begin position="791"/>
        <end position="801"/>
    </location>
</feature>
<dbReference type="GO" id="GO:0016746">
    <property type="term" value="F:acyltransferase activity"/>
    <property type="evidence" value="ECO:0007669"/>
    <property type="project" value="UniProtKB-KW"/>
</dbReference>
<feature type="compositionally biased region" description="Basic and acidic residues" evidence="1">
    <location>
        <begin position="643"/>
        <end position="656"/>
    </location>
</feature>
<feature type="region of interest" description="Disordered" evidence="1">
    <location>
        <begin position="146"/>
        <end position="349"/>
    </location>
</feature>
<dbReference type="EMBL" id="JACAZF010000004">
    <property type="protein sequence ID" value="KAF7307135.1"/>
    <property type="molecule type" value="Genomic_DNA"/>
</dbReference>
<feature type="compositionally biased region" description="Polar residues" evidence="1">
    <location>
        <begin position="610"/>
        <end position="631"/>
    </location>
</feature>
<feature type="region of interest" description="Disordered" evidence="1">
    <location>
        <begin position="1"/>
        <end position="111"/>
    </location>
</feature>
<feature type="compositionally biased region" description="Low complexity" evidence="1">
    <location>
        <begin position="82"/>
        <end position="94"/>
    </location>
</feature>
<dbReference type="RefSeq" id="XP_037222154.1">
    <property type="nucleotide sequence ID" value="XM_037361862.1"/>
</dbReference>
<evidence type="ECO:0000313" key="2">
    <source>
        <dbReference type="EMBL" id="KAF7307135.1"/>
    </source>
</evidence>
<feature type="compositionally biased region" description="Basic residues" evidence="1">
    <location>
        <begin position="311"/>
        <end position="320"/>
    </location>
</feature>
<proteinExistence type="predicted"/>
<feature type="compositionally biased region" description="Pro residues" evidence="1">
    <location>
        <begin position="587"/>
        <end position="601"/>
    </location>
</feature>
<feature type="compositionally biased region" description="Polar residues" evidence="1">
    <location>
        <begin position="257"/>
        <end position="301"/>
    </location>
</feature>
<dbReference type="AlphaFoldDB" id="A0A8H6T0B5"/>
<feature type="compositionally biased region" description="Basic and acidic residues" evidence="1">
    <location>
        <begin position="32"/>
        <end position="41"/>
    </location>
</feature>
<feature type="compositionally biased region" description="Low complexity" evidence="1">
    <location>
        <begin position="45"/>
        <end position="67"/>
    </location>
</feature>
<feature type="compositionally biased region" description="Low complexity" evidence="1">
    <location>
        <begin position="550"/>
        <end position="567"/>
    </location>
</feature>
<feature type="compositionally biased region" description="Pro residues" evidence="1">
    <location>
        <begin position="693"/>
        <end position="702"/>
    </location>
</feature>
<dbReference type="OrthoDB" id="3231532at2759"/>
<feature type="region of interest" description="Disordered" evidence="1">
    <location>
        <begin position="462"/>
        <end position="920"/>
    </location>
</feature>
<keyword evidence="3" id="KW-1185">Reference proteome</keyword>
<keyword evidence="2" id="KW-0808">Transferase</keyword>
<name>A0A8H6T0B5_9AGAR</name>
<organism evidence="2 3">
    <name type="scientific">Mycena indigotica</name>
    <dbReference type="NCBI Taxonomy" id="2126181"/>
    <lineage>
        <taxon>Eukaryota</taxon>
        <taxon>Fungi</taxon>
        <taxon>Dikarya</taxon>
        <taxon>Basidiomycota</taxon>
        <taxon>Agaricomycotina</taxon>
        <taxon>Agaricomycetes</taxon>
        <taxon>Agaricomycetidae</taxon>
        <taxon>Agaricales</taxon>
        <taxon>Marasmiineae</taxon>
        <taxon>Mycenaceae</taxon>
        <taxon>Mycena</taxon>
    </lineage>
</organism>
<feature type="compositionally biased region" description="Polar residues" evidence="1">
    <location>
        <begin position="194"/>
        <end position="212"/>
    </location>
</feature>
<evidence type="ECO:0000313" key="3">
    <source>
        <dbReference type="Proteomes" id="UP000636479"/>
    </source>
</evidence>
<feature type="compositionally biased region" description="Low complexity" evidence="1">
    <location>
        <begin position="668"/>
        <end position="679"/>
    </location>
</feature>
<gene>
    <name evidence="2" type="ORF">MIND_00506900</name>
</gene>
<feature type="compositionally biased region" description="Polar residues" evidence="1">
    <location>
        <begin position="507"/>
        <end position="527"/>
    </location>
</feature>
<protein>
    <submittedName>
        <fullName evidence="2">Apolipoprotein n-acyltransferase</fullName>
    </submittedName>
</protein>
<reference evidence="2" key="1">
    <citation type="submission" date="2020-05" db="EMBL/GenBank/DDBJ databases">
        <title>Mycena genomes resolve the evolution of fungal bioluminescence.</title>
        <authorList>
            <person name="Tsai I.J."/>
        </authorList>
    </citation>
    <scope>NUCLEOTIDE SEQUENCE</scope>
    <source>
        <strain evidence="2">171206Taipei</strain>
    </source>
</reference>